<dbReference type="CDD" id="cd04301">
    <property type="entry name" value="NAT_SF"/>
    <property type="match status" value="1"/>
</dbReference>
<dbReference type="PROSITE" id="PS51186">
    <property type="entry name" value="GNAT"/>
    <property type="match status" value="1"/>
</dbReference>
<dbReference type="InterPro" id="IPR016181">
    <property type="entry name" value="Acyl_CoA_acyltransferase"/>
</dbReference>
<proteinExistence type="predicted"/>
<dbReference type="Proteomes" id="UP001168528">
    <property type="component" value="Unassembled WGS sequence"/>
</dbReference>
<dbReference type="RefSeq" id="WP_302039957.1">
    <property type="nucleotide sequence ID" value="NZ_JAUKPO010000016.1"/>
</dbReference>
<dbReference type="SUPFAM" id="SSF55729">
    <property type="entry name" value="Acyl-CoA N-acyltransferases (Nat)"/>
    <property type="match status" value="1"/>
</dbReference>
<protein>
    <submittedName>
        <fullName evidence="2">GNAT family N-acetyltransferase</fullName>
    </submittedName>
</protein>
<feature type="domain" description="N-acetyltransferase" evidence="1">
    <location>
        <begin position="3"/>
        <end position="145"/>
    </location>
</feature>
<gene>
    <name evidence="2" type="ORF">Q0590_22960</name>
</gene>
<comment type="caution">
    <text evidence="2">The sequence shown here is derived from an EMBL/GenBank/DDBJ whole genome shotgun (WGS) entry which is preliminary data.</text>
</comment>
<keyword evidence="3" id="KW-1185">Reference proteome</keyword>
<dbReference type="EMBL" id="JAUKPO010000016">
    <property type="protein sequence ID" value="MDO1449156.1"/>
    <property type="molecule type" value="Genomic_DNA"/>
</dbReference>
<dbReference type="Gene3D" id="3.40.630.30">
    <property type="match status" value="1"/>
</dbReference>
<reference evidence="2" key="1">
    <citation type="submission" date="2023-07" db="EMBL/GenBank/DDBJ databases">
        <title>The genome sequence of Rhodocytophaga aerolata KACC 12507.</title>
        <authorList>
            <person name="Zhang X."/>
        </authorList>
    </citation>
    <scope>NUCLEOTIDE SEQUENCE</scope>
    <source>
        <strain evidence="2">KACC 12507</strain>
    </source>
</reference>
<dbReference type="InterPro" id="IPR000182">
    <property type="entry name" value="GNAT_dom"/>
</dbReference>
<evidence type="ECO:0000313" key="3">
    <source>
        <dbReference type="Proteomes" id="UP001168528"/>
    </source>
</evidence>
<organism evidence="2 3">
    <name type="scientific">Rhodocytophaga aerolata</name>
    <dbReference type="NCBI Taxonomy" id="455078"/>
    <lineage>
        <taxon>Bacteria</taxon>
        <taxon>Pseudomonadati</taxon>
        <taxon>Bacteroidota</taxon>
        <taxon>Cytophagia</taxon>
        <taxon>Cytophagales</taxon>
        <taxon>Rhodocytophagaceae</taxon>
        <taxon>Rhodocytophaga</taxon>
    </lineage>
</organism>
<evidence type="ECO:0000259" key="1">
    <source>
        <dbReference type="PROSITE" id="PS51186"/>
    </source>
</evidence>
<dbReference type="Pfam" id="PF00583">
    <property type="entry name" value="Acetyltransf_1"/>
    <property type="match status" value="1"/>
</dbReference>
<accession>A0ABT8RBT8</accession>
<evidence type="ECO:0000313" key="2">
    <source>
        <dbReference type="EMBL" id="MDO1449156.1"/>
    </source>
</evidence>
<sequence>MSFIIKPGSIEEVVALSKLMPEFDHPHEVEEYIKRLAGKKQLILVAYTDGKPVAFKVGYEKEADGSFYSWMGGVLPAYRKEGIAKSLASIQEKWASENGYKHIRFKTRNRHQAMLLFAIKNGFQIIGVEPRETLAEYRILLEKKI</sequence>
<name>A0ABT8RBT8_9BACT</name>